<dbReference type="GO" id="GO:0003855">
    <property type="term" value="F:3-dehydroquinate dehydratase activity"/>
    <property type="evidence" value="ECO:0007669"/>
    <property type="project" value="UniProtKB-EC"/>
</dbReference>
<evidence type="ECO:0000256" key="2">
    <source>
        <dbReference type="ARBA" id="ARBA00023239"/>
    </source>
</evidence>
<sequence>MRIAVIHGPNLRLLGRREPEVYGTATLADIDAGLHKLGETIGTEIESFQSNSEGEILDFIEEASSRVDGFLVNPGGLTHTSVSFRDGLVGVELPFVEVHLSNTASRERFRKHSFLAPVAEGVVIGFGMESYLLGLRGLVAHIASR</sequence>
<dbReference type="Pfam" id="PF01220">
    <property type="entry name" value="DHquinase_II"/>
    <property type="match status" value="1"/>
</dbReference>
<dbReference type="NCBIfam" id="NF003806">
    <property type="entry name" value="PRK05395.1-3"/>
    <property type="match status" value="1"/>
</dbReference>
<dbReference type="CDD" id="cd00466">
    <property type="entry name" value="DHQase_II"/>
    <property type="match status" value="1"/>
</dbReference>
<reference evidence="3" key="1">
    <citation type="submission" date="2018-05" db="EMBL/GenBank/DDBJ databases">
        <authorList>
            <person name="Lanie J.A."/>
            <person name="Ng W.-L."/>
            <person name="Kazmierczak K.M."/>
            <person name="Andrzejewski T.M."/>
            <person name="Davidsen T.M."/>
            <person name="Wayne K.J."/>
            <person name="Tettelin H."/>
            <person name="Glass J.I."/>
            <person name="Rusch D."/>
            <person name="Podicherti R."/>
            <person name="Tsui H.-C.T."/>
            <person name="Winkler M.E."/>
        </authorList>
    </citation>
    <scope>NUCLEOTIDE SEQUENCE</scope>
</reference>
<dbReference type="NCBIfam" id="TIGR01088">
    <property type="entry name" value="aroQ"/>
    <property type="match status" value="1"/>
</dbReference>
<name>A0A382FNB8_9ZZZZ</name>
<protein>
    <recommendedName>
        <fullName evidence="1">3-dehydroquinate dehydratase</fullName>
        <ecNumber evidence="1">4.2.1.10</ecNumber>
    </recommendedName>
</protein>
<organism evidence="3">
    <name type="scientific">marine metagenome</name>
    <dbReference type="NCBI Taxonomy" id="408172"/>
    <lineage>
        <taxon>unclassified sequences</taxon>
        <taxon>metagenomes</taxon>
        <taxon>ecological metagenomes</taxon>
    </lineage>
</organism>
<dbReference type="HAMAP" id="MF_00169">
    <property type="entry name" value="AroQ"/>
    <property type="match status" value="1"/>
</dbReference>
<dbReference type="EC" id="4.2.1.10" evidence="1"/>
<dbReference type="PANTHER" id="PTHR21272">
    <property type="entry name" value="CATABOLIC 3-DEHYDROQUINASE"/>
    <property type="match status" value="1"/>
</dbReference>
<dbReference type="AlphaFoldDB" id="A0A382FNB8"/>
<keyword evidence="2" id="KW-0456">Lyase</keyword>
<dbReference type="SUPFAM" id="SSF52304">
    <property type="entry name" value="Type II 3-dehydroquinate dehydratase"/>
    <property type="match status" value="1"/>
</dbReference>
<accession>A0A382FNB8</accession>
<dbReference type="GO" id="GO:0019631">
    <property type="term" value="P:quinate catabolic process"/>
    <property type="evidence" value="ECO:0007669"/>
    <property type="project" value="TreeGrafter"/>
</dbReference>
<evidence type="ECO:0000256" key="1">
    <source>
        <dbReference type="ARBA" id="ARBA00012060"/>
    </source>
</evidence>
<dbReference type="InterPro" id="IPR018509">
    <property type="entry name" value="DHquinase_II_CS"/>
</dbReference>
<proteinExistence type="inferred from homology"/>
<dbReference type="InterPro" id="IPR001874">
    <property type="entry name" value="DHquinase_II"/>
</dbReference>
<evidence type="ECO:0000313" key="3">
    <source>
        <dbReference type="EMBL" id="SVB64149.1"/>
    </source>
</evidence>
<dbReference type="NCBIfam" id="NF003807">
    <property type="entry name" value="PRK05395.1-4"/>
    <property type="match status" value="1"/>
</dbReference>
<dbReference type="NCBIfam" id="NF003805">
    <property type="entry name" value="PRK05395.1-2"/>
    <property type="match status" value="1"/>
</dbReference>
<dbReference type="PANTHER" id="PTHR21272:SF3">
    <property type="entry name" value="CATABOLIC 3-DEHYDROQUINASE"/>
    <property type="match status" value="1"/>
</dbReference>
<gene>
    <name evidence="3" type="ORF">METZ01_LOCUS217003</name>
</gene>
<dbReference type="PIRSF" id="PIRSF001399">
    <property type="entry name" value="DHquinase_II"/>
    <property type="match status" value="1"/>
</dbReference>
<dbReference type="EMBL" id="UINC01050777">
    <property type="protein sequence ID" value="SVB64149.1"/>
    <property type="molecule type" value="Genomic_DNA"/>
</dbReference>
<dbReference type="Gene3D" id="3.40.50.9100">
    <property type="entry name" value="Dehydroquinase, class II"/>
    <property type="match status" value="1"/>
</dbReference>
<dbReference type="InterPro" id="IPR036441">
    <property type="entry name" value="DHquinase_II_sf"/>
</dbReference>
<dbReference type="PROSITE" id="PS01029">
    <property type="entry name" value="DEHYDROQUINASE_II"/>
    <property type="match status" value="1"/>
</dbReference>